<evidence type="ECO:0000259" key="8">
    <source>
        <dbReference type="Pfam" id="PF02771"/>
    </source>
</evidence>
<dbReference type="InterPro" id="IPR013786">
    <property type="entry name" value="AcylCoA_DH/ox_N"/>
</dbReference>
<dbReference type="PANTHER" id="PTHR43884:SF12">
    <property type="entry name" value="ISOVALERYL-COA DEHYDROGENASE, MITOCHONDRIAL-RELATED"/>
    <property type="match status" value="1"/>
</dbReference>
<dbReference type="InterPro" id="IPR036250">
    <property type="entry name" value="AcylCo_DH-like_C"/>
</dbReference>
<dbReference type="SUPFAM" id="SSF47203">
    <property type="entry name" value="Acyl-CoA dehydrogenase C-terminal domain-like"/>
    <property type="match status" value="1"/>
</dbReference>
<dbReference type="PROSITE" id="PS00073">
    <property type="entry name" value="ACYL_COA_DH_2"/>
    <property type="match status" value="1"/>
</dbReference>
<dbReference type="InterPro" id="IPR009075">
    <property type="entry name" value="AcylCo_DH/oxidase_C"/>
</dbReference>
<reference evidence="11" key="1">
    <citation type="journal article" date="2019" name="Int. J. Syst. Evol. Microbiol.">
        <title>The Global Catalogue of Microorganisms (GCM) 10K type strain sequencing project: providing services to taxonomists for standard genome sequencing and annotation.</title>
        <authorList>
            <consortium name="The Broad Institute Genomics Platform"/>
            <consortium name="The Broad Institute Genome Sequencing Center for Infectious Disease"/>
            <person name="Wu L."/>
            <person name="Ma J."/>
        </authorList>
    </citation>
    <scope>NUCLEOTIDE SEQUENCE [LARGE SCALE GENOMIC DNA]</scope>
    <source>
        <strain evidence="11">CECT 8289</strain>
    </source>
</reference>
<dbReference type="InterPro" id="IPR037069">
    <property type="entry name" value="AcylCoA_DH/ox_N_sf"/>
</dbReference>
<feature type="domain" description="Acyl-CoA dehydrogenase/oxidase C-terminal" evidence="6">
    <location>
        <begin position="256"/>
        <end position="418"/>
    </location>
</feature>
<name>A0ABV8QRP6_9BACT</name>
<keyword evidence="11" id="KW-1185">Reference proteome</keyword>
<comment type="caution">
    <text evidence="10">The sequence shown here is derived from an EMBL/GenBank/DDBJ whole genome shotgun (WGS) entry which is preliminary data.</text>
</comment>
<feature type="domain" description="Acyl-CoA dehydrogenase-like C-terminal" evidence="9">
    <location>
        <begin position="468"/>
        <end position="571"/>
    </location>
</feature>
<evidence type="ECO:0000256" key="3">
    <source>
        <dbReference type="ARBA" id="ARBA00022630"/>
    </source>
</evidence>
<dbReference type="Gene3D" id="2.40.110.10">
    <property type="entry name" value="Butyryl-CoA Dehydrogenase, subunit A, domain 2"/>
    <property type="match status" value="1"/>
</dbReference>
<evidence type="ECO:0000313" key="10">
    <source>
        <dbReference type="EMBL" id="MFC4262925.1"/>
    </source>
</evidence>
<dbReference type="InterPro" id="IPR049426">
    <property type="entry name" value="Acyl-CoA-dh-like_C"/>
</dbReference>
<dbReference type="PROSITE" id="PS00072">
    <property type="entry name" value="ACYL_COA_DH_1"/>
    <property type="match status" value="1"/>
</dbReference>
<comment type="cofactor">
    <cofactor evidence="1 5">
        <name>FAD</name>
        <dbReference type="ChEBI" id="CHEBI:57692"/>
    </cofactor>
</comment>
<dbReference type="RefSeq" id="WP_379708861.1">
    <property type="nucleotide sequence ID" value="NZ_JBHSCZ010000002.1"/>
</dbReference>
<evidence type="ECO:0000259" key="9">
    <source>
        <dbReference type="Pfam" id="PF21263"/>
    </source>
</evidence>
<dbReference type="Pfam" id="PF00441">
    <property type="entry name" value="Acyl-CoA_dh_1"/>
    <property type="match status" value="1"/>
</dbReference>
<evidence type="ECO:0000313" key="11">
    <source>
        <dbReference type="Proteomes" id="UP001595907"/>
    </source>
</evidence>
<comment type="similarity">
    <text evidence="2 5">Belongs to the acyl-CoA dehydrogenase family.</text>
</comment>
<dbReference type="Gene3D" id="1.20.140.10">
    <property type="entry name" value="Butyryl-CoA Dehydrogenase, subunit A, domain 3"/>
    <property type="match status" value="2"/>
</dbReference>
<evidence type="ECO:0000259" key="7">
    <source>
        <dbReference type="Pfam" id="PF02770"/>
    </source>
</evidence>
<dbReference type="EMBL" id="JBHSCZ010000002">
    <property type="protein sequence ID" value="MFC4262925.1"/>
    <property type="molecule type" value="Genomic_DNA"/>
</dbReference>
<evidence type="ECO:0000256" key="1">
    <source>
        <dbReference type="ARBA" id="ARBA00001974"/>
    </source>
</evidence>
<dbReference type="InterPro" id="IPR006091">
    <property type="entry name" value="Acyl-CoA_Oxase/DH_mid-dom"/>
</dbReference>
<proteinExistence type="inferred from homology"/>
<dbReference type="Pfam" id="PF02770">
    <property type="entry name" value="Acyl-CoA_dh_M"/>
    <property type="match status" value="1"/>
</dbReference>
<dbReference type="PANTHER" id="PTHR43884">
    <property type="entry name" value="ACYL-COA DEHYDROGENASE"/>
    <property type="match status" value="1"/>
</dbReference>
<dbReference type="Pfam" id="PF02771">
    <property type="entry name" value="Acyl-CoA_dh_N"/>
    <property type="match status" value="1"/>
</dbReference>
<evidence type="ECO:0000256" key="2">
    <source>
        <dbReference type="ARBA" id="ARBA00009347"/>
    </source>
</evidence>
<dbReference type="Pfam" id="PF21263">
    <property type="entry name" value="Acyl-CoA-dh_C"/>
    <property type="match status" value="1"/>
</dbReference>
<keyword evidence="3 5" id="KW-0285">Flavoprotein</keyword>
<evidence type="ECO:0000256" key="5">
    <source>
        <dbReference type="RuleBase" id="RU362125"/>
    </source>
</evidence>
<gene>
    <name evidence="10" type="ORF">ACFOWM_08560</name>
</gene>
<dbReference type="Proteomes" id="UP001595907">
    <property type="component" value="Unassembled WGS sequence"/>
</dbReference>
<evidence type="ECO:0000259" key="6">
    <source>
        <dbReference type="Pfam" id="PF00441"/>
    </source>
</evidence>
<dbReference type="InterPro" id="IPR009100">
    <property type="entry name" value="AcylCoA_DH/oxidase_NM_dom_sf"/>
</dbReference>
<evidence type="ECO:0000256" key="4">
    <source>
        <dbReference type="ARBA" id="ARBA00022827"/>
    </source>
</evidence>
<dbReference type="SUPFAM" id="SSF56645">
    <property type="entry name" value="Acyl-CoA dehydrogenase NM domain-like"/>
    <property type="match status" value="1"/>
</dbReference>
<dbReference type="InterPro" id="IPR046373">
    <property type="entry name" value="Acyl-CoA_Oxase/DH_mid-dom_sf"/>
</dbReference>
<dbReference type="Gene3D" id="1.10.540.10">
    <property type="entry name" value="Acyl-CoA dehydrogenase/oxidase, N-terminal domain"/>
    <property type="match status" value="1"/>
</dbReference>
<dbReference type="InterPro" id="IPR006089">
    <property type="entry name" value="Acyl-CoA_DH_CS"/>
</dbReference>
<feature type="domain" description="Acyl-CoA oxidase/dehydrogenase middle" evidence="7">
    <location>
        <begin position="151"/>
        <end position="244"/>
    </location>
</feature>
<accession>A0ABV8QRP6</accession>
<feature type="domain" description="Acyl-CoA dehydrogenase/oxidase N-terminal" evidence="8">
    <location>
        <begin position="35"/>
        <end position="147"/>
    </location>
</feature>
<organism evidence="10 11">
    <name type="scientific">Ferruginibacter yonginensis</name>
    <dbReference type="NCBI Taxonomy" id="1310416"/>
    <lineage>
        <taxon>Bacteria</taxon>
        <taxon>Pseudomonadati</taxon>
        <taxon>Bacteroidota</taxon>
        <taxon>Chitinophagia</taxon>
        <taxon>Chitinophagales</taxon>
        <taxon>Chitinophagaceae</taxon>
        <taxon>Ferruginibacter</taxon>
    </lineage>
</organism>
<sequence length="599" mass="65250">MSTTNNATTAAVLKGGEWLIKESNAFETFTPEDFNEEQVMVKDMCLQFLEAEVLPNIDRIDKLEAGLMPSLMEKAGEQGLLGASTPEEFGGLGKDFITSTLVNEGLGGGYSFSVAIAAHTGIGTLPILYFGNDAQKAKYVPKLSSGEWKGAYGLTEPNSGSDALSAKTTAVLNAEGTHYILNGQKCWITNGGFADVYTVFAKIDGDKFTAFIVERGMEGFTQGPEEHKMGIKGSSTVQLYFQDCKVPVENLLGEIGKGHIIAFNILNIGRLKLCAATLGGAKMAMHDTINYANTREQFKTSIAQFGAIKHKLAQCATRIWVSESALYRTSKWIDDKEHEMMSSGKTFAEAHLGAAEEYAIECAMLKVDGSEVLDYVVDEGVQIHGGNGFSDEYVISRAYRDSRINRIYEGTNEINRLLTVDMMLKRAMKGKLDLMGPAMQVSKELMSIPDFGSEDEGAFAAEKKAIVQMKKAILMVAGAAVQKLMMSLSNEQEILMNIADMAIATFHAESALLRVIKLSDKEGEAAASVQTDMMRIYLNDAVDAVNKAGKEAINAFADGDEQRMMLLGLKRFTKLAPFNSKAARRNVADALIAANKYPW</sequence>
<protein>
    <submittedName>
        <fullName evidence="10">Acyl-CoA dehydrogenase family protein</fullName>
    </submittedName>
</protein>
<keyword evidence="5" id="KW-0560">Oxidoreductase</keyword>
<keyword evidence="4 5" id="KW-0274">FAD</keyword>